<proteinExistence type="predicted"/>
<comment type="caution">
    <text evidence="1">The sequence shown here is derived from an EMBL/GenBank/DDBJ whole genome shotgun (WGS) entry which is preliminary data.</text>
</comment>
<dbReference type="OrthoDB" id="6717961at2"/>
<dbReference type="EMBL" id="VFWZ01000008">
    <property type="protein sequence ID" value="TPN82965.1"/>
    <property type="molecule type" value="Genomic_DNA"/>
</dbReference>
<dbReference type="RefSeq" id="WP_140596482.1">
    <property type="nucleotide sequence ID" value="NZ_VFWZ01000008.1"/>
</dbReference>
<name>A0A504J2W6_9FLAO</name>
<accession>A0A504J2W6</accession>
<organism evidence="1 2">
    <name type="scientific">Aquimarina algicola</name>
    <dbReference type="NCBI Taxonomy" id="2589995"/>
    <lineage>
        <taxon>Bacteria</taxon>
        <taxon>Pseudomonadati</taxon>
        <taxon>Bacteroidota</taxon>
        <taxon>Flavobacteriia</taxon>
        <taxon>Flavobacteriales</taxon>
        <taxon>Flavobacteriaceae</taxon>
        <taxon>Aquimarina</taxon>
    </lineage>
</organism>
<protein>
    <submittedName>
        <fullName evidence="1">DUF4280 domain-containing protein</fullName>
    </submittedName>
</protein>
<gene>
    <name evidence="1" type="ORF">FHK87_21300</name>
</gene>
<dbReference type="Proteomes" id="UP000315540">
    <property type="component" value="Unassembled WGS sequence"/>
</dbReference>
<dbReference type="InterPro" id="IPR025460">
    <property type="entry name" value="DUF4280"/>
</dbReference>
<reference evidence="1 2" key="1">
    <citation type="submission" date="2019-06" db="EMBL/GenBank/DDBJ databases">
        <authorList>
            <person name="Meng X."/>
        </authorList>
    </citation>
    <scope>NUCLEOTIDE SEQUENCE [LARGE SCALE GENOMIC DNA]</scope>
    <source>
        <strain evidence="1 2">M625</strain>
    </source>
</reference>
<evidence type="ECO:0000313" key="2">
    <source>
        <dbReference type="Proteomes" id="UP000315540"/>
    </source>
</evidence>
<keyword evidence="2" id="KW-1185">Reference proteome</keyword>
<dbReference type="Pfam" id="PF14107">
    <property type="entry name" value="DUF4280"/>
    <property type="match status" value="1"/>
</dbReference>
<evidence type="ECO:0000313" key="1">
    <source>
        <dbReference type="EMBL" id="TPN82965.1"/>
    </source>
</evidence>
<dbReference type="SUPFAM" id="SSF55486">
    <property type="entry name" value="Metalloproteases ('zincins'), catalytic domain"/>
    <property type="match status" value="1"/>
</dbReference>
<dbReference type="AlphaFoldDB" id="A0A504J2W6"/>
<sequence>MSKGHVVVDGAICKCKFGNTPDTFVVQTQQKGYINDGAGSKKLIGNTMDIGMPLQAKTFGQCKLQPSNSGFLPCVPSITAWQDVYEKVELPNGGQILTEKSKATCAIAGAPCIEFTYHGQTAAAGNSDIAQTNAQAQSQLNPLVNMKKFTEVTEPEDLSVAPVEDEAVEDEKLKFKAYFHRLYDYKGEFGFDWMRYNYIPENNTDGKSICDDYEKLKKEYTPFTIEGEDYFVPWLSMFPKQEGVQLNLTVHIYNDYIPTTDEDIIKLPSKNGIRFKPDVIDVADADMEDVPITIYCDNPLTEDTTIELKDKDDETVGKIHIVKNADHEQFHFEITPVRILRGVSKQSDKETIENRIDHPKGFGDTNKDITGDLQNLQDYLNTQSLNQALLQCKIGKVCDIVIDEQEWIDDGLIVEEGCIFKDDAILDKFYSEFKSQHPDKEKEKGLVVFLSPIKKEGAGGEGDLYDIDAKHFAVYYSNLWQKETFAHEIAHVLGLVHSFHKFSMIDINEDNKFVKEVDDYFNYLIESGAPKSEIASQWAEYKDSYADARGFLKVYYHYFKDKTSFDQATTENFMDYHNYSENDIVVRNNPFNPTSFWKHQWGVMQSEVSKFYSK</sequence>